<dbReference type="EMBL" id="ULHB01000076">
    <property type="protein sequence ID" value="SYW80498.1"/>
    <property type="molecule type" value="Genomic_DNA"/>
</dbReference>
<feature type="compositionally biased region" description="Acidic residues" evidence="6">
    <location>
        <begin position="160"/>
        <end position="179"/>
    </location>
</feature>
<feature type="transmembrane region" description="Helical" evidence="7">
    <location>
        <begin position="624"/>
        <end position="643"/>
    </location>
</feature>
<dbReference type="EMBL" id="LT558134">
    <property type="protein sequence ID" value="SAM85568.1"/>
    <property type="molecule type" value="Genomic_DNA"/>
</dbReference>
<dbReference type="InterPro" id="IPR018247">
    <property type="entry name" value="EF_Hand_1_Ca_BS"/>
</dbReference>
<dbReference type="Proteomes" id="UP000179920">
    <property type="component" value="Chromosome XVIII"/>
</dbReference>
<keyword evidence="2 7" id="KW-0812">Transmembrane</keyword>
<dbReference type="GO" id="GO:0005262">
    <property type="term" value="F:calcium channel activity"/>
    <property type="evidence" value="ECO:0007669"/>
    <property type="project" value="TreeGrafter"/>
</dbReference>
<dbReference type="GO" id="GO:0006874">
    <property type="term" value="P:intracellular calcium ion homeostasis"/>
    <property type="evidence" value="ECO:0007669"/>
    <property type="project" value="TreeGrafter"/>
</dbReference>
<feature type="transmembrane region" description="Helical" evidence="7">
    <location>
        <begin position="599"/>
        <end position="618"/>
    </location>
</feature>
<feature type="region of interest" description="Disordered" evidence="6">
    <location>
        <begin position="1"/>
        <end position="105"/>
    </location>
</feature>
<dbReference type="AlphaFoldDB" id="A0A1K0GBY1"/>
<reference evidence="9" key="2">
    <citation type="submission" date="2016-04" db="EMBL/GenBank/DDBJ databases">
        <authorList>
            <person name="Evans L.H."/>
            <person name="Alamgir A."/>
            <person name="Owens N."/>
            <person name="Weber N.D."/>
            <person name="Virtaneva K."/>
            <person name="Barbian K."/>
            <person name="Babar A."/>
            <person name="Rosenke K."/>
        </authorList>
    </citation>
    <scope>NUCLEOTIDE SEQUENCE</scope>
    <source>
        <strain evidence="9">UB2112</strain>
    </source>
</reference>
<dbReference type="PANTHER" id="PTHR31323">
    <property type="entry name" value="MECHANOSENSITIVE ION CHANNEL PROTEIN MSY2"/>
    <property type="match status" value="1"/>
</dbReference>
<feature type="compositionally biased region" description="Low complexity" evidence="6">
    <location>
        <begin position="86"/>
        <end position="100"/>
    </location>
</feature>
<dbReference type="SUPFAM" id="SSF47473">
    <property type="entry name" value="EF-hand"/>
    <property type="match status" value="1"/>
</dbReference>
<keyword evidence="4 7" id="KW-1133">Transmembrane helix</keyword>
<dbReference type="OrthoDB" id="544685at2759"/>
<dbReference type="CDD" id="cd00051">
    <property type="entry name" value="EFh"/>
    <property type="match status" value="1"/>
</dbReference>
<dbReference type="GO" id="GO:0005509">
    <property type="term" value="F:calcium ion binding"/>
    <property type="evidence" value="ECO:0007669"/>
    <property type="project" value="InterPro"/>
</dbReference>
<dbReference type="GO" id="GO:0016020">
    <property type="term" value="C:membrane"/>
    <property type="evidence" value="ECO:0007669"/>
    <property type="project" value="UniProtKB-SubCell"/>
</dbReference>
<feature type="region of interest" description="Disordered" evidence="6">
    <location>
        <begin position="124"/>
        <end position="190"/>
    </location>
</feature>
<feature type="domain" description="EF-hand" evidence="8">
    <location>
        <begin position="546"/>
        <end position="581"/>
    </location>
</feature>
<feature type="compositionally biased region" description="Low complexity" evidence="6">
    <location>
        <begin position="150"/>
        <end position="159"/>
    </location>
</feature>
<dbReference type="Pfam" id="PF00924">
    <property type="entry name" value="MS_channel_2nd"/>
    <property type="match status" value="1"/>
</dbReference>
<evidence type="ECO:0000313" key="9">
    <source>
        <dbReference type="EMBL" id="SAM85568.1"/>
    </source>
</evidence>
<evidence type="ECO:0000256" key="5">
    <source>
        <dbReference type="ARBA" id="ARBA00023136"/>
    </source>
</evidence>
<feature type="transmembrane region" description="Helical" evidence="7">
    <location>
        <begin position="213"/>
        <end position="233"/>
    </location>
</feature>
<evidence type="ECO:0000259" key="8">
    <source>
        <dbReference type="PROSITE" id="PS50222"/>
    </source>
</evidence>
<accession>A0A1K0GBY1</accession>
<dbReference type="InterPro" id="IPR006685">
    <property type="entry name" value="MscS_channel_2nd"/>
</dbReference>
<dbReference type="Gene3D" id="2.30.30.60">
    <property type="match status" value="1"/>
</dbReference>
<evidence type="ECO:0000313" key="12">
    <source>
        <dbReference type="Proteomes" id="UP000658997"/>
    </source>
</evidence>
<dbReference type="PROSITE" id="PS00018">
    <property type="entry name" value="EF_HAND_1"/>
    <property type="match status" value="1"/>
</dbReference>
<evidence type="ECO:0000256" key="6">
    <source>
        <dbReference type="SAM" id="MobiDB-lite"/>
    </source>
</evidence>
<dbReference type="InterPro" id="IPR058650">
    <property type="entry name" value="Msy1/2-like"/>
</dbReference>
<keyword evidence="5 7" id="KW-0472">Membrane</keyword>
<dbReference type="FunFam" id="2.30.30.60:FF:000006">
    <property type="entry name" value="Predicted mechanosensitive ion channel"/>
    <property type="match status" value="1"/>
</dbReference>
<sequence length="854" mass="95344">MTSLPYKTADVDDLADIPLSDVQTPHHHPQSIPARTSDESVAGPPPPRAHILHHHRASDPRYYEAVEPANQAGYPLYPHNSTASHDNASASGSNGDSSNATTKNGWTANQDTLVERNHRPTKIALPTHHDPFEPPQAPFAGAEALNGRTSRASSIASSADESEDFDWDTDSDAQDEDEDAARKSKGRSKKVTRAKRGRKIYLACISLARPVRIFIAALIGTAVCLIPFIVVTVTDNQSPARAQVLVWSIWIAIIWAASCGTFLVVDWLPPVALRLVIAVYGKAPEIVKTYIEAFMATTLYVKLVLCITWAWISLSGVLAIQYSSSTRPSYWRTVFMVIRALFATSIILLVEKVALQFIAINFHKTAVKDRLEQNQKALKALDKLHESKYLMQKSARARFNPMRSRPASPGYKLAYSQHAAKQSRDGLGGYFAAPQQADANAAAQSEEKLPSGGHHHHFSMHRSHENSHSHSHTPSEHHTRKAERKTNIASQISDAIAMATMKDSKLYKGNQLGSQRSARKLAKLLFTNLSDHKSTLAAQDFVPYFKSEEEACEAFNLFDADRNGDISKEEMREAVQRIYRERRALSTSLKDMSSAISKLDGVLMFIGLIIVVFIWLLIFNGDSAVSNIVPLSTFVVGFSFIFGNSAKNIFESMIFIFATHPYDVGDLVCIDEEWMFVKEFGLLSTTFRTTVNAEIVAPNAMLATQKYIYNSRRSGAQWEVTMIQLSFDTSLESIEQLRLKLRAWVKENDREFGGGLDLNFNSITQQNAVELVVAFEHKGNWQDWGARWERRTKLMRRIKTACEELRIVYSMPPQPITFHPRSGPSPFKLGNSSAGIDGLHRSPLLQQQPQQAHF</sequence>
<dbReference type="Gene3D" id="1.10.238.10">
    <property type="entry name" value="EF-hand"/>
    <property type="match status" value="1"/>
</dbReference>
<feature type="transmembrane region" description="Helical" evidence="7">
    <location>
        <begin position="303"/>
        <end position="324"/>
    </location>
</feature>
<feature type="transmembrane region" description="Helical" evidence="7">
    <location>
        <begin position="245"/>
        <end position="265"/>
    </location>
</feature>
<gene>
    <name evidence="10" type="ORF">UBRO2_03766</name>
    <name evidence="9" type="ORF">UBRO_08136</name>
</gene>
<dbReference type="Proteomes" id="UP000658997">
    <property type="component" value="Unassembled WGS sequence"/>
</dbReference>
<evidence type="ECO:0000256" key="3">
    <source>
        <dbReference type="ARBA" id="ARBA00022837"/>
    </source>
</evidence>
<evidence type="ECO:0000256" key="7">
    <source>
        <dbReference type="SAM" id="Phobius"/>
    </source>
</evidence>
<proteinExistence type="predicted"/>
<dbReference type="PROSITE" id="PS50222">
    <property type="entry name" value="EF_HAND_2"/>
    <property type="match status" value="1"/>
</dbReference>
<reference evidence="10" key="3">
    <citation type="submission" date="2018-08" db="EMBL/GenBank/DDBJ databases">
        <authorList>
            <person name="Guldener U."/>
        </authorList>
    </citation>
    <scope>NUCLEOTIDE SEQUENCE</scope>
    <source>
        <strain evidence="10">UB2</strain>
    </source>
</reference>
<protein>
    <recommendedName>
        <fullName evidence="8">EF-hand domain-containing protein</fullName>
    </recommendedName>
</protein>
<feature type="compositionally biased region" description="Basic and acidic residues" evidence="6">
    <location>
        <begin position="462"/>
        <end position="477"/>
    </location>
</feature>
<keyword evidence="12" id="KW-1185">Reference proteome</keyword>
<organism evidence="9 11">
    <name type="scientific">Ustilago bromivora</name>
    <dbReference type="NCBI Taxonomy" id="307758"/>
    <lineage>
        <taxon>Eukaryota</taxon>
        <taxon>Fungi</taxon>
        <taxon>Dikarya</taxon>
        <taxon>Basidiomycota</taxon>
        <taxon>Ustilaginomycotina</taxon>
        <taxon>Ustilaginomycetes</taxon>
        <taxon>Ustilaginales</taxon>
        <taxon>Ustilaginaceae</taxon>
        <taxon>Ustilago</taxon>
    </lineage>
</organism>
<evidence type="ECO:0000256" key="4">
    <source>
        <dbReference type="ARBA" id="ARBA00022989"/>
    </source>
</evidence>
<name>A0A1K0GBY1_9BASI</name>
<evidence type="ECO:0000256" key="1">
    <source>
        <dbReference type="ARBA" id="ARBA00004370"/>
    </source>
</evidence>
<dbReference type="InterPro" id="IPR010920">
    <property type="entry name" value="LSM_dom_sf"/>
</dbReference>
<keyword evidence="3" id="KW-0106">Calcium</keyword>
<dbReference type="InterPro" id="IPR023408">
    <property type="entry name" value="MscS_beta-dom_sf"/>
</dbReference>
<dbReference type="InterPro" id="IPR002048">
    <property type="entry name" value="EF_hand_dom"/>
</dbReference>
<evidence type="ECO:0000313" key="10">
    <source>
        <dbReference type="EMBL" id="SYW80498.1"/>
    </source>
</evidence>
<reference evidence="11" key="1">
    <citation type="submission" date="2016-04" db="EMBL/GenBank/DDBJ databases">
        <authorList>
            <person name="Guldener U."/>
            <person name="Guldener U."/>
        </authorList>
    </citation>
    <scope>NUCLEOTIDE SEQUENCE [LARGE SCALE GENOMIC DNA]</scope>
    <source>
        <strain evidence="11">UB2112</strain>
    </source>
</reference>
<dbReference type="Pfam" id="PF25886">
    <property type="entry name" value="Msy1"/>
    <property type="match status" value="1"/>
</dbReference>
<evidence type="ECO:0000313" key="11">
    <source>
        <dbReference type="Proteomes" id="UP000179920"/>
    </source>
</evidence>
<dbReference type="InterPro" id="IPR011992">
    <property type="entry name" value="EF-hand-dom_pair"/>
</dbReference>
<feature type="region of interest" description="Disordered" evidence="6">
    <location>
        <begin position="437"/>
        <end position="488"/>
    </location>
</feature>
<dbReference type="SUPFAM" id="SSF50182">
    <property type="entry name" value="Sm-like ribonucleoproteins"/>
    <property type="match status" value="1"/>
</dbReference>
<dbReference type="SMART" id="SM00054">
    <property type="entry name" value="EFh"/>
    <property type="match status" value="1"/>
</dbReference>
<evidence type="ECO:0000256" key="2">
    <source>
        <dbReference type="ARBA" id="ARBA00022692"/>
    </source>
</evidence>
<dbReference type="PANTHER" id="PTHR31323:SF11">
    <property type="entry name" value="EF-HAND DOMAIN-CONTAINING PROTEIN"/>
    <property type="match status" value="1"/>
</dbReference>
<comment type="subcellular location">
    <subcellularLocation>
        <location evidence="1">Membrane</location>
    </subcellularLocation>
</comment>